<dbReference type="EMBL" id="PGOL01005450">
    <property type="protein sequence ID" value="PKI35109.1"/>
    <property type="molecule type" value="Genomic_DNA"/>
</dbReference>
<dbReference type="Proteomes" id="UP000233551">
    <property type="component" value="Unassembled WGS sequence"/>
</dbReference>
<reference evidence="1 2" key="1">
    <citation type="submission" date="2017-11" db="EMBL/GenBank/DDBJ databases">
        <title>De-novo sequencing of pomegranate (Punica granatum L.) genome.</title>
        <authorList>
            <person name="Akparov Z."/>
            <person name="Amiraslanov A."/>
            <person name="Hajiyeva S."/>
            <person name="Abbasov M."/>
            <person name="Kaur K."/>
            <person name="Hamwieh A."/>
            <person name="Solovyev V."/>
            <person name="Salamov A."/>
            <person name="Braich B."/>
            <person name="Kosarev P."/>
            <person name="Mahmoud A."/>
            <person name="Hajiyev E."/>
            <person name="Babayeva S."/>
            <person name="Izzatullayeva V."/>
            <person name="Mammadov A."/>
            <person name="Mammadov A."/>
            <person name="Sharifova S."/>
            <person name="Ojaghi J."/>
            <person name="Eynullazada K."/>
            <person name="Bayramov B."/>
            <person name="Abdulazimova A."/>
            <person name="Shahmuradov I."/>
        </authorList>
    </citation>
    <scope>NUCLEOTIDE SEQUENCE [LARGE SCALE GENOMIC DNA]</scope>
    <source>
        <strain evidence="2">cv. AG2017</strain>
        <tissue evidence="1">Leaf</tissue>
    </source>
</reference>
<evidence type="ECO:0000313" key="1">
    <source>
        <dbReference type="EMBL" id="PKI35109.1"/>
    </source>
</evidence>
<gene>
    <name evidence="1" type="ORF">CRG98_044498</name>
</gene>
<organism evidence="1 2">
    <name type="scientific">Punica granatum</name>
    <name type="common">Pomegranate</name>
    <dbReference type="NCBI Taxonomy" id="22663"/>
    <lineage>
        <taxon>Eukaryota</taxon>
        <taxon>Viridiplantae</taxon>
        <taxon>Streptophyta</taxon>
        <taxon>Embryophyta</taxon>
        <taxon>Tracheophyta</taxon>
        <taxon>Spermatophyta</taxon>
        <taxon>Magnoliopsida</taxon>
        <taxon>eudicotyledons</taxon>
        <taxon>Gunneridae</taxon>
        <taxon>Pentapetalae</taxon>
        <taxon>rosids</taxon>
        <taxon>malvids</taxon>
        <taxon>Myrtales</taxon>
        <taxon>Lythraceae</taxon>
        <taxon>Punica</taxon>
    </lineage>
</organism>
<dbReference type="GeneID" id="116198890"/>
<dbReference type="OrthoDB" id="773814at2759"/>
<proteinExistence type="predicted"/>
<dbReference type="PANTHER" id="PTHR33401:SF2">
    <property type="entry name" value="OS03G0138400 PROTEIN"/>
    <property type="match status" value="1"/>
</dbReference>
<dbReference type="PANTHER" id="PTHR33401">
    <property type="entry name" value="LIGHT-HARVESTING COMPLEX-LIKE PROTEIN OHP2, CHLOROPLASTIC"/>
    <property type="match status" value="1"/>
</dbReference>
<keyword evidence="2" id="KW-1185">Reference proteome</keyword>
<name>A0A2I0HTT2_PUNGR</name>
<sequence length="104" mass="11593">MDKSVSDGKAETNSRSPQKVEDEEGHNPIGGEDESEVNSLLPPRTGGMSRKLEKTGRKVRWNDNDGNKLFEVLEFQPSDISDSEDEDEGEDEDEDEDSCVCTIM</sequence>
<dbReference type="AlphaFoldDB" id="A0A2I0HTT2"/>
<protein>
    <submittedName>
        <fullName evidence="1">Uncharacterized protein</fullName>
    </submittedName>
</protein>
<comment type="caution">
    <text evidence="1">The sequence shown here is derived from an EMBL/GenBank/DDBJ whole genome shotgun (WGS) entry which is preliminary data.</text>
</comment>
<dbReference type="STRING" id="22663.A0A2I0HTT2"/>
<evidence type="ECO:0000313" key="2">
    <source>
        <dbReference type="Proteomes" id="UP000233551"/>
    </source>
</evidence>
<accession>A0A2I0HTT2</accession>